<comment type="caution">
    <text evidence="6">The sequence shown here is derived from an EMBL/GenBank/DDBJ whole genome shotgun (WGS) entry which is preliminary data.</text>
</comment>
<dbReference type="InterPro" id="IPR000999">
    <property type="entry name" value="RNase_III_dom"/>
</dbReference>
<dbReference type="InterPro" id="IPR014720">
    <property type="entry name" value="dsRBD_dom"/>
</dbReference>
<protein>
    <submittedName>
        <fullName evidence="6">Uncharacterized protein</fullName>
    </submittedName>
</protein>
<dbReference type="Gene3D" id="3.30.160.20">
    <property type="match status" value="1"/>
</dbReference>
<evidence type="ECO:0000313" key="6">
    <source>
        <dbReference type="EMBL" id="CCA75200.1"/>
    </source>
</evidence>
<dbReference type="EMBL" id="CAFZ01000412">
    <property type="protein sequence ID" value="CCA75200.1"/>
    <property type="molecule type" value="Genomic_DNA"/>
</dbReference>
<keyword evidence="7" id="KW-1185">Reference proteome</keyword>
<feature type="domain" description="DRBM" evidence="4">
    <location>
        <begin position="345"/>
        <end position="370"/>
    </location>
</feature>
<evidence type="ECO:0000256" key="3">
    <source>
        <dbReference type="SAM" id="MobiDB-lite"/>
    </source>
</evidence>
<dbReference type="OrthoDB" id="2392202at2759"/>
<dbReference type="Gene3D" id="1.10.1520.10">
    <property type="entry name" value="Ribonuclease III domain"/>
    <property type="match status" value="1"/>
</dbReference>
<dbReference type="InterPro" id="IPR036389">
    <property type="entry name" value="RNase_III_sf"/>
</dbReference>
<dbReference type="InParanoid" id="G4TV57"/>
<evidence type="ECO:0000256" key="1">
    <source>
        <dbReference type="ARBA" id="ARBA00022884"/>
    </source>
</evidence>
<organism evidence="6 7">
    <name type="scientific">Serendipita indica (strain DSM 11827)</name>
    <name type="common">Root endophyte fungus</name>
    <name type="synonym">Piriformospora indica</name>
    <dbReference type="NCBI Taxonomy" id="1109443"/>
    <lineage>
        <taxon>Eukaryota</taxon>
        <taxon>Fungi</taxon>
        <taxon>Dikarya</taxon>
        <taxon>Basidiomycota</taxon>
        <taxon>Agaricomycotina</taxon>
        <taxon>Agaricomycetes</taxon>
        <taxon>Sebacinales</taxon>
        <taxon>Serendipitaceae</taxon>
        <taxon>Serendipita</taxon>
    </lineage>
</organism>
<evidence type="ECO:0000259" key="5">
    <source>
        <dbReference type="PROSITE" id="PS50142"/>
    </source>
</evidence>
<reference evidence="6 7" key="1">
    <citation type="journal article" date="2011" name="PLoS Pathog.">
        <title>Endophytic Life Strategies Decoded by Genome and Transcriptome Analyses of the Mutualistic Root Symbiont Piriformospora indica.</title>
        <authorList>
            <person name="Zuccaro A."/>
            <person name="Lahrmann U."/>
            <person name="Guldener U."/>
            <person name="Langen G."/>
            <person name="Pfiffi S."/>
            <person name="Biedenkopf D."/>
            <person name="Wong P."/>
            <person name="Samans B."/>
            <person name="Grimm C."/>
            <person name="Basiewicz M."/>
            <person name="Murat C."/>
            <person name="Martin F."/>
            <person name="Kogel K.H."/>
        </authorList>
    </citation>
    <scope>NUCLEOTIDE SEQUENCE [LARGE SCALE GENOMIC DNA]</scope>
    <source>
        <strain evidence="6 7">DSM 11827</strain>
    </source>
</reference>
<evidence type="ECO:0000259" key="4">
    <source>
        <dbReference type="PROSITE" id="PS50137"/>
    </source>
</evidence>
<dbReference type="STRING" id="1109443.G4TV57"/>
<feature type="compositionally biased region" description="Pro residues" evidence="3">
    <location>
        <begin position="233"/>
        <end position="243"/>
    </location>
</feature>
<dbReference type="CDD" id="cd00593">
    <property type="entry name" value="RIBOc"/>
    <property type="match status" value="1"/>
</dbReference>
<gene>
    <name evidence="6" type="ORF">PIIN_09184</name>
</gene>
<feature type="region of interest" description="Disordered" evidence="3">
    <location>
        <begin position="189"/>
        <end position="296"/>
    </location>
</feature>
<dbReference type="PROSITE" id="PS50137">
    <property type="entry name" value="DS_RBD"/>
    <property type="match status" value="1"/>
</dbReference>
<dbReference type="eggNOG" id="KOG1817">
    <property type="taxonomic scope" value="Eukaryota"/>
</dbReference>
<dbReference type="AlphaFoldDB" id="G4TV57"/>
<evidence type="ECO:0000256" key="2">
    <source>
        <dbReference type="PROSITE-ProRule" id="PRU00266"/>
    </source>
</evidence>
<dbReference type="SMART" id="SM00535">
    <property type="entry name" value="RIBOc"/>
    <property type="match status" value="1"/>
</dbReference>
<sequence length="435" mass="48332">MDDDDYDDCAIITGCSPPASEVAQLPPLIEFKHTKTKTQVFTHRSFSARPNAVFEDPPDNIAPDNEVLEFVGDSVLSLAVASLIRITYPGLRVGPHAKIRSLVVQNATIAQISQHYRLADNLRANSSQLVSLRFSTYVQADLFEAYVGGLHVDWGYEHIRTWLYRVLTPYVKEAYSIVKGEYVDADSSKRRSLPYTVNKSPKEDLSNSPSRRHSQQPHGERNEITVHTAMVPPATPLYAPPTPLSQASNSPGRQRDPLQSIMEDPLDYSRNYIPSPLSRPDSGYPSPNLDVSGGGGGAAEGHLPLLNQVIQHAKRWIDWDWKPAPNSSPTTPIWDAVGTMSKVKIAEGRGNTKKLAKNDAARRLIGELQTRLGKKAVTTASLAKELERYHMEKQTIPLDTLKQDSDVLSRLEQLGLNDDMPPYTTPPYRPLYGAY</sequence>
<accession>G4TV57</accession>
<dbReference type="SUPFAM" id="SSF69065">
    <property type="entry name" value="RNase III domain-like"/>
    <property type="match status" value="1"/>
</dbReference>
<dbReference type="GO" id="GO:0004525">
    <property type="term" value="F:ribonuclease III activity"/>
    <property type="evidence" value="ECO:0007669"/>
    <property type="project" value="InterPro"/>
</dbReference>
<keyword evidence="1 2" id="KW-0694">RNA-binding</keyword>
<dbReference type="HOGENOM" id="CLU_522921_0_0_1"/>
<proteinExistence type="predicted"/>
<name>G4TV57_SERID</name>
<dbReference type="PROSITE" id="PS50142">
    <property type="entry name" value="RNASE_3_2"/>
    <property type="match status" value="1"/>
</dbReference>
<dbReference type="Proteomes" id="UP000007148">
    <property type="component" value="Unassembled WGS sequence"/>
</dbReference>
<dbReference type="SUPFAM" id="SSF54768">
    <property type="entry name" value="dsRNA-binding domain-like"/>
    <property type="match status" value="1"/>
</dbReference>
<feature type="domain" description="RNase III" evidence="5">
    <location>
        <begin position="29"/>
        <end position="155"/>
    </location>
</feature>
<evidence type="ECO:0000313" key="7">
    <source>
        <dbReference type="Proteomes" id="UP000007148"/>
    </source>
</evidence>
<dbReference type="GO" id="GO:0003723">
    <property type="term" value="F:RNA binding"/>
    <property type="evidence" value="ECO:0007669"/>
    <property type="project" value="UniProtKB-UniRule"/>
</dbReference>
<dbReference type="GO" id="GO:0006396">
    <property type="term" value="P:RNA processing"/>
    <property type="evidence" value="ECO:0007669"/>
    <property type="project" value="InterPro"/>
</dbReference>
<dbReference type="Pfam" id="PF00636">
    <property type="entry name" value="Ribonuclease_3"/>
    <property type="match status" value="1"/>
</dbReference>